<dbReference type="InterPro" id="IPR023828">
    <property type="entry name" value="Peptidase_S8_Ser-AS"/>
</dbReference>
<dbReference type="PROSITE" id="PS00138">
    <property type="entry name" value="SUBTILASE_SER"/>
    <property type="match status" value="1"/>
</dbReference>
<feature type="non-terminal residue" evidence="9">
    <location>
        <position position="956"/>
    </location>
</feature>
<evidence type="ECO:0000256" key="2">
    <source>
        <dbReference type="ARBA" id="ARBA00011073"/>
    </source>
</evidence>
<dbReference type="PROSITE" id="PS51892">
    <property type="entry name" value="SUBTILASE"/>
    <property type="match status" value="1"/>
</dbReference>
<dbReference type="PRINTS" id="PR00723">
    <property type="entry name" value="SUBTILISIN"/>
</dbReference>
<dbReference type="RefSeq" id="WP_178138608.1">
    <property type="nucleotide sequence ID" value="NZ_FQYT01000043.1"/>
</dbReference>
<dbReference type="SUPFAM" id="SSF52743">
    <property type="entry name" value="Subtilisin-like"/>
    <property type="match status" value="1"/>
</dbReference>
<name>A0A1M6LR03_9FIRM</name>
<reference evidence="9 10" key="1">
    <citation type="submission" date="2016-11" db="EMBL/GenBank/DDBJ databases">
        <authorList>
            <person name="Jaros S."/>
            <person name="Januszkiewicz K."/>
            <person name="Wedrychowicz H."/>
        </authorList>
    </citation>
    <scope>NUCLEOTIDE SEQUENCE [LARGE SCALE GENOMIC DNA]</scope>
    <source>
        <strain evidence="9 10">DSM 15970</strain>
    </source>
</reference>
<dbReference type="Gene3D" id="2.80.10.50">
    <property type="match status" value="2"/>
</dbReference>
<dbReference type="InterPro" id="IPR000209">
    <property type="entry name" value="Peptidase_S8/S53_dom"/>
</dbReference>
<dbReference type="NCBIfam" id="TIGR02543">
    <property type="entry name" value="List_Bact_rpt"/>
    <property type="match status" value="1"/>
</dbReference>
<dbReference type="Gene3D" id="3.40.50.200">
    <property type="entry name" value="Peptidase S8/S53 domain"/>
    <property type="match status" value="1"/>
</dbReference>
<feature type="active site" description="Charge relay system" evidence="6">
    <location>
        <position position="182"/>
    </location>
</feature>
<dbReference type="SUPFAM" id="SSF49373">
    <property type="entry name" value="Invasin/intimin cell-adhesion fragments"/>
    <property type="match status" value="1"/>
</dbReference>
<dbReference type="SMART" id="SM00635">
    <property type="entry name" value="BID_2"/>
    <property type="match status" value="1"/>
</dbReference>
<dbReference type="Proteomes" id="UP000184342">
    <property type="component" value="Unassembled WGS sequence"/>
</dbReference>
<organism evidence="9 10">
    <name type="scientific">Parasporobacterium paucivorans DSM 15970</name>
    <dbReference type="NCBI Taxonomy" id="1122934"/>
    <lineage>
        <taxon>Bacteria</taxon>
        <taxon>Bacillati</taxon>
        <taxon>Bacillota</taxon>
        <taxon>Clostridia</taxon>
        <taxon>Lachnospirales</taxon>
        <taxon>Lachnospiraceae</taxon>
        <taxon>Parasporobacterium</taxon>
    </lineage>
</organism>
<evidence type="ECO:0000259" key="8">
    <source>
        <dbReference type="SMART" id="SM00635"/>
    </source>
</evidence>
<evidence type="ECO:0000256" key="1">
    <source>
        <dbReference type="ARBA" id="ARBA00004196"/>
    </source>
</evidence>
<feature type="domain" description="Ricin B lectin" evidence="7">
    <location>
        <begin position="791"/>
        <end position="934"/>
    </location>
</feature>
<dbReference type="PROSITE" id="PS00137">
    <property type="entry name" value="SUBTILASE_HIS"/>
    <property type="match status" value="1"/>
</dbReference>
<dbReference type="InterPro" id="IPR035992">
    <property type="entry name" value="Ricin_B-like_lectins"/>
</dbReference>
<dbReference type="Pfam" id="PF02368">
    <property type="entry name" value="Big_2"/>
    <property type="match status" value="1"/>
</dbReference>
<accession>A0A1M6LR03</accession>
<proteinExistence type="inferred from homology"/>
<keyword evidence="4 6" id="KW-0378">Hydrolase</keyword>
<dbReference type="InterPro" id="IPR022398">
    <property type="entry name" value="Peptidase_S8_His-AS"/>
</dbReference>
<dbReference type="Pfam" id="PF00082">
    <property type="entry name" value="Peptidase_S8"/>
    <property type="match status" value="1"/>
</dbReference>
<dbReference type="GO" id="GO:0006508">
    <property type="term" value="P:proteolysis"/>
    <property type="evidence" value="ECO:0007669"/>
    <property type="project" value="UniProtKB-KW"/>
</dbReference>
<comment type="subcellular location">
    <subcellularLocation>
        <location evidence="1">Cell envelope</location>
    </subcellularLocation>
</comment>
<evidence type="ECO:0000259" key="7">
    <source>
        <dbReference type="SMART" id="SM00458"/>
    </source>
</evidence>
<dbReference type="Pfam" id="PF09479">
    <property type="entry name" value="Flg_new"/>
    <property type="match status" value="1"/>
</dbReference>
<dbReference type="InterPro" id="IPR013378">
    <property type="entry name" value="InlB-like_B-rpt"/>
</dbReference>
<dbReference type="InterPro" id="IPR000772">
    <property type="entry name" value="Ricin_B_lectin"/>
</dbReference>
<dbReference type="EMBL" id="FQYT01000043">
    <property type="protein sequence ID" value="SHJ73615.1"/>
    <property type="molecule type" value="Genomic_DNA"/>
</dbReference>
<dbReference type="InterPro" id="IPR036852">
    <property type="entry name" value="Peptidase_S8/S53_dom_sf"/>
</dbReference>
<dbReference type="Pfam" id="PF14200">
    <property type="entry name" value="RicinB_lectin_2"/>
    <property type="match status" value="2"/>
</dbReference>
<dbReference type="STRING" id="1122934.SAMN02745691_02439"/>
<dbReference type="PROSITE" id="PS50231">
    <property type="entry name" value="RICIN_B_LECTIN"/>
    <property type="match status" value="1"/>
</dbReference>
<dbReference type="InterPro" id="IPR015500">
    <property type="entry name" value="Peptidase_S8_subtilisin-rel"/>
</dbReference>
<dbReference type="SMART" id="SM00458">
    <property type="entry name" value="RICIN"/>
    <property type="match status" value="1"/>
</dbReference>
<evidence type="ECO:0000313" key="9">
    <source>
        <dbReference type="EMBL" id="SHJ73615.1"/>
    </source>
</evidence>
<dbReference type="AlphaFoldDB" id="A0A1M6LR03"/>
<dbReference type="SUPFAM" id="SSF50370">
    <property type="entry name" value="Ricin B-like lectins"/>
    <property type="match status" value="1"/>
</dbReference>
<dbReference type="GO" id="GO:0030313">
    <property type="term" value="C:cell envelope"/>
    <property type="evidence" value="ECO:0007669"/>
    <property type="project" value="UniProtKB-SubCell"/>
</dbReference>
<dbReference type="GO" id="GO:0004252">
    <property type="term" value="F:serine-type endopeptidase activity"/>
    <property type="evidence" value="ECO:0007669"/>
    <property type="project" value="UniProtKB-UniRule"/>
</dbReference>
<dbReference type="Gene3D" id="2.60.120.380">
    <property type="match status" value="1"/>
</dbReference>
<evidence type="ECO:0000256" key="6">
    <source>
        <dbReference type="PROSITE-ProRule" id="PRU01240"/>
    </source>
</evidence>
<protein>
    <submittedName>
        <fullName evidence="9">Listeria/Bacterioides repeat-containing protein</fullName>
    </submittedName>
</protein>
<evidence type="ECO:0000256" key="5">
    <source>
        <dbReference type="ARBA" id="ARBA00022825"/>
    </source>
</evidence>
<dbReference type="Gene3D" id="2.60.40.1080">
    <property type="match status" value="1"/>
</dbReference>
<sequence>MKVIKKILLVLVFMLIEMYCVTDNNAGFINLCKVKVHDVSVDSLKSPAESDYKNISKSQASELNPVLYSSEEDTSIDTIVLRLNNINDIEDLDITENIISIYDNIDTVNVEVPEGVNAEEIIKKYKDSPFVEEAYTDAEVRLFYTPSDPYYSLKQWNLSRINMESAWDVTKGNSSLVVAVLDSGIGPYADIDGLVNGADTSGGTILEDTFPGQYSHEGGFHGTSVASLIASNINSQGIAGIAPDISIMSVKVFPDGLDTTGMSQIAAGIVWAVDHGADVINLSLGTYVNGSVVYDAVNYAVSKGVLLVAATGNDGYVNSICYPAAYDGVIAVGSTSIRDDVSVFSNEGNAIDLVAPGENIYLADNESGSYSSFSGTSFSAPTVAAVAALVKSQYPSYSGHLIEQILYTGTDDIFTNGWDASSGYGIINAKKIMDIAANPYRDSNDTIDSADPISMNKDYIGGNYPALDNDYYKFTLYEPYTVIINVAPTGNQDLGFELYDNTRNMLSMTNANPEGASEARTYTLNKGIYYINIYDILGNASDSAYNIKITANDNTAPKITLIQNSVPLEIGATAVTDVVLSIEDTSYFEVNILRNSEPYGMPAESIFTENGVYKITVSDSSGNVSEFNFNIDKTHPLIVDFNSQGGTEVESTSTLWGSVISEPETPAYSGYTFKGWYKESSCINQWNFDKDAVYSDVTIYAKWSKNVSGVSIEPSSITLNNLGEIRQIIASVSPADAGNKNVIWHSSNTEVVTVSTSGSITAVGNGVATITATTEEGGFTATIETTVQDSSGVYFIKSKNSELFMDIYGGGRDFGTNIIQWSYHGGTNQQWKFENLGNGYYKITSVLNPAYALDVYCSGTSMGTRVIQWPYYGGPNQQWKIIENEDGSISLISKLAFENGTRYVLDVYGGSAVAGVNVIQWSGNGGDNQKWYLEQVRDYTLSYNCNGGTAIASSPE</sequence>
<dbReference type="SUPFAM" id="SSF89260">
    <property type="entry name" value="Collagen-binding domain"/>
    <property type="match status" value="1"/>
</dbReference>
<dbReference type="Gene3D" id="2.60.40.4270">
    <property type="entry name" value="Listeria-Bacteroides repeat domain"/>
    <property type="match status" value="1"/>
</dbReference>
<dbReference type="PANTHER" id="PTHR43806">
    <property type="entry name" value="PEPTIDASE S8"/>
    <property type="match status" value="1"/>
</dbReference>
<comment type="similarity">
    <text evidence="2 6">Belongs to the peptidase S8 family.</text>
</comment>
<dbReference type="InterPro" id="IPR003343">
    <property type="entry name" value="Big_2"/>
</dbReference>
<gene>
    <name evidence="9" type="ORF">SAMN02745691_02439</name>
</gene>
<dbReference type="InterPro" id="IPR008964">
    <property type="entry name" value="Invasin/intimin_cell_adhesion"/>
</dbReference>
<dbReference type="InterPro" id="IPR042229">
    <property type="entry name" value="Listeria/Bacterioides_rpt_sf"/>
</dbReference>
<feature type="domain" description="BIG2" evidence="8">
    <location>
        <begin position="706"/>
        <end position="784"/>
    </location>
</feature>
<dbReference type="CDD" id="cd00161">
    <property type="entry name" value="beta-trefoil_Ricin-like"/>
    <property type="match status" value="1"/>
</dbReference>
<evidence type="ECO:0000256" key="4">
    <source>
        <dbReference type="ARBA" id="ARBA00022801"/>
    </source>
</evidence>
<dbReference type="InterPro" id="IPR050131">
    <property type="entry name" value="Peptidase_S8_subtilisin-like"/>
</dbReference>
<keyword evidence="3 6" id="KW-0645">Protease</keyword>
<dbReference type="PANTHER" id="PTHR43806:SF11">
    <property type="entry name" value="CEREVISIN-RELATED"/>
    <property type="match status" value="1"/>
</dbReference>
<keyword evidence="10" id="KW-1185">Reference proteome</keyword>
<evidence type="ECO:0000313" key="10">
    <source>
        <dbReference type="Proteomes" id="UP000184342"/>
    </source>
</evidence>
<evidence type="ECO:0000256" key="3">
    <source>
        <dbReference type="ARBA" id="ARBA00022670"/>
    </source>
</evidence>
<feature type="active site" description="Charge relay system" evidence="6">
    <location>
        <position position="377"/>
    </location>
</feature>
<feature type="active site" description="Charge relay system" evidence="6">
    <location>
        <position position="221"/>
    </location>
</feature>
<keyword evidence="5 6" id="KW-0720">Serine protease</keyword>